<feature type="domain" description="BAG" evidence="3">
    <location>
        <begin position="83"/>
        <end position="160"/>
    </location>
</feature>
<gene>
    <name evidence="4" type="ORF">PHJA_001791700</name>
</gene>
<protein>
    <submittedName>
        <fullName evidence="4">Bag family molecular chaperone regulator 5 mitochondrial</fullName>
    </submittedName>
</protein>
<dbReference type="PANTHER" id="PTHR33322">
    <property type="entry name" value="BAG DOMAIN CONTAINING PROTEIN, EXPRESSED"/>
    <property type="match status" value="1"/>
</dbReference>
<keyword evidence="5" id="KW-1185">Reference proteome</keyword>
<dbReference type="AlphaFoldDB" id="A0A830CBB3"/>
<reference evidence="4" key="1">
    <citation type="submission" date="2020-07" db="EMBL/GenBank/DDBJ databases">
        <title>Ethylene signaling mediates host invasion by parasitic plants.</title>
        <authorList>
            <person name="Yoshida S."/>
        </authorList>
    </citation>
    <scope>NUCLEOTIDE SEQUENCE</scope>
    <source>
        <strain evidence="4">Okayama</strain>
    </source>
</reference>
<comment type="caution">
    <text evidence="4">The sequence shown here is derived from an EMBL/GenBank/DDBJ whole genome shotgun (WGS) entry which is preliminary data.</text>
</comment>
<name>A0A830CBB3_9LAMI</name>
<evidence type="ECO:0000259" key="3">
    <source>
        <dbReference type="PROSITE" id="PS51035"/>
    </source>
</evidence>
<dbReference type="Gene3D" id="1.20.58.120">
    <property type="entry name" value="BAG domain"/>
    <property type="match status" value="1"/>
</dbReference>
<dbReference type="SMART" id="SM00264">
    <property type="entry name" value="BAG"/>
    <property type="match status" value="1"/>
</dbReference>
<dbReference type="PROSITE" id="PS50096">
    <property type="entry name" value="IQ"/>
    <property type="match status" value="1"/>
</dbReference>
<organism evidence="4 5">
    <name type="scientific">Phtheirospermum japonicum</name>
    <dbReference type="NCBI Taxonomy" id="374723"/>
    <lineage>
        <taxon>Eukaryota</taxon>
        <taxon>Viridiplantae</taxon>
        <taxon>Streptophyta</taxon>
        <taxon>Embryophyta</taxon>
        <taxon>Tracheophyta</taxon>
        <taxon>Spermatophyta</taxon>
        <taxon>Magnoliopsida</taxon>
        <taxon>eudicotyledons</taxon>
        <taxon>Gunneridae</taxon>
        <taxon>Pentapetalae</taxon>
        <taxon>asterids</taxon>
        <taxon>lamiids</taxon>
        <taxon>Lamiales</taxon>
        <taxon>Orobanchaceae</taxon>
        <taxon>Orobanchaceae incertae sedis</taxon>
        <taxon>Phtheirospermum</taxon>
    </lineage>
</organism>
<dbReference type="Proteomes" id="UP000653305">
    <property type="component" value="Unassembled WGS sequence"/>
</dbReference>
<evidence type="ECO:0000313" key="4">
    <source>
        <dbReference type="EMBL" id="GFP96476.1"/>
    </source>
</evidence>
<dbReference type="SUPFAM" id="SSF63491">
    <property type="entry name" value="BAG domain"/>
    <property type="match status" value="1"/>
</dbReference>
<sequence length="215" mass="24527">MKSSRRPRFSSPTATTTTTVVYTHRNDRSATEPDPKVTEIPIKSPPPETIPTTVPLPQSQESSAAVKIQSAYRSHAVRALVRKISAADSEANHWQRLIQRQETVDAVRTSQRERIKMNEALMGLLFRLDSVPGLDPNVRELRRHVSRKIVGLQEILDAVSDTRVEHWDGFLRDWDDIVAKIEKQVCEEKGGGDEMERFCAEHLGFQCLQRFLRDQ</sequence>
<evidence type="ECO:0000313" key="5">
    <source>
        <dbReference type="Proteomes" id="UP000653305"/>
    </source>
</evidence>
<dbReference type="OrthoDB" id="1907216at2759"/>
<dbReference type="InterPro" id="IPR040400">
    <property type="entry name" value="BAG5/6/7/8"/>
</dbReference>
<feature type="region of interest" description="Disordered" evidence="2">
    <location>
        <begin position="1"/>
        <end position="49"/>
    </location>
</feature>
<dbReference type="CDD" id="cd23767">
    <property type="entry name" value="IQCD"/>
    <property type="match status" value="1"/>
</dbReference>
<dbReference type="GO" id="GO:0051087">
    <property type="term" value="F:protein-folding chaperone binding"/>
    <property type="evidence" value="ECO:0007669"/>
    <property type="project" value="InterPro"/>
</dbReference>
<dbReference type="InterPro" id="IPR036533">
    <property type="entry name" value="BAG_dom_sf"/>
</dbReference>
<dbReference type="PANTHER" id="PTHR33322:SF8">
    <property type="entry name" value="BAG FAMILY MOLECULAR CHAPERONE REGULATOR 5, MITOCHONDRIAL"/>
    <property type="match status" value="1"/>
</dbReference>
<accession>A0A830CBB3</accession>
<proteinExistence type="predicted"/>
<dbReference type="PROSITE" id="PS51035">
    <property type="entry name" value="BAG"/>
    <property type="match status" value="1"/>
</dbReference>
<dbReference type="EMBL" id="BMAC01000440">
    <property type="protein sequence ID" value="GFP96476.1"/>
    <property type="molecule type" value="Genomic_DNA"/>
</dbReference>
<evidence type="ECO:0000256" key="2">
    <source>
        <dbReference type="SAM" id="MobiDB-lite"/>
    </source>
</evidence>
<evidence type="ECO:0000256" key="1">
    <source>
        <dbReference type="ARBA" id="ARBA00023186"/>
    </source>
</evidence>
<dbReference type="InterPro" id="IPR003103">
    <property type="entry name" value="BAG_domain"/>
</dbReference>
<keyword evidence="1" id="KW-0143">Chaperone</keyword>
<feature type="compositionally biased region" description="Low complexity" evidence="2">
    <location>
        <begin position="13"/>
        <end position="23"/>
    </location>
</feature>
<feature type="compositionally biased region" description="Basic and acidic residues" evidence="2">
    <location>
        <begin position="24"/>
        <end position="37"/>
    </location>
</feature>
<dbReference type="Pfam" id="PF02179">
    <property type="entry name" value="BAG"/>
    <property type="match status" value="1"/>
</dbReference>
<dbReference type="GO" id="GO:0009506">
    <property type="term" value="C:plasmodesma"/>
    <property type="evidence" value="ECO:0007669"/>
    <property type="project" value="TreeGrafter"/>
</dbReference>
<dbReference type="GO" id="GO:0006457">
    <property type="term" value="P:protein folding"/>
    <property type="evidence" value="ECO:0007669"/>
    <property type="project" value="TreeGrafter"/>
</dbReference>